<dbReference type="RefSeq" id="WP_215339832.1">
    <property type="nucleotide sequence ID" value="NZ_JAGSGD010000001.1"/>
</dbReference>
<evidence type="ECO:0000313" key="3">
    <source>
        <dbReference type="Proteomes" id="UP000622580"/>
    </source>
</evidence>
<feature type="signal peptide" evidence="1">
    <location>
        <begin position="1"/>
        <end position="21"/>
    </location>
</feature>
<name>A0A941CZD8_9CAUL</name>
<organism evidence="2 3">
    <name type="scientific">Phenylobacterium glaciei</name>
    <dbReference type="NCBI Taxonomy" id="2803784"/>
    <lineage>
        <taxon>Bacteria</taxon>
        <taxon>Pseudomonadati</taxon>
        <taxon>Pseudomonadota</taxon>
        <taxon>Alphaproteobacteria</taxon>
        <taxon>Caulobacterales</taxon>
        <taxon>Caulobacteraceae</taxon>
        <taxon>Phenylobacterium</taxon>
    </lineage>
</organism>
<keyword evidence="3" id="KW-1185">Reference proteome</keyword>
<protein>
    <recommendedName>
        <fullName evidence="4">Lipoprotein</fullName>
    </recommendedName>
</protein>
<dbReference type="PROSITE" id="PS51257">
    <property type="entry name" value="PROKAR_LIPOPROTEIN"/>
    <property type="match status" value="1"/>
</dbReference>
<reference evidence="2" key="1">
    <citation type="submission" date="2021-04" db="EMBL/GenBank/DDBJ databases">
        <title>Draft genome assembly of strain Phenylobacterium sp. 20VBR1 using MiniION and Illumina platforms.</title>
        <authorList>
            <person name="Thomas F.A."/>
            <person name="Krishnan K.P."/>
            <person name="Sinha R.K."/>
        </authorList>
    </citation>
    <scope>NUCLEOTIDE SEQUENCE</scope>
    <source>
        <strain evidence="2">20VBR1</strain>
    </source>
</reference>
<feature type="chain" id="PRO_5038096489" description="Lipoprotein" evidence="1">
    <location>
        <begin position="22"/>
        <end position="240"/>
    </location>
</feature>
<comment type="caution">
    <text evidence="2">The sequence shown here is derived from an EMBL/GenBank/DDBJ whole genome shotgun (WGS) entry which is preliminary data.</text>
</comment>
<dbReference type="Proteomes" id="UP000622580">
    <property type="component" value="Unassembled WGS sequence"/>
</dbReference>
<accession>A0A941CZD8</accession>
<sequence>MRLPLIALAAALALTACQKPAPPPTPAIAALTQAQQDAAREALSTHEGEWDCSAPALFDQNMRRLLVEAPEAFVVSPAGFPGPVVVGGATGATVFRKSGAGWAGYMLDPISQVQAVRYGAAGVYLITKVTREGGGPLGITLLPVGGGALTCVGLASPEGLNAPAEHPEFVSLSLDAKGKGGLVAKAEREGKPLAWFRYDTTDAGATWTEARPITGPEGTDLTAPDQTKVPAVLAHEIAAS</sequence>
<dbReference type="EMBL" id="JAGSGD010000001">
    <property type="protein sequence ID" value="MBR7619480.1"/>
    <property type="molecule type" value="Genomic_DNA"/>
</dbReference>
<proteinExistence type="predicted"/>
<gene>
    <name evidence="2" type="ORF">JKL49_08785</name>
</gene>
<dbReference type="AlphaFoldDB" id="A0A941CZD8"/>
<evidence type="ECO:0000256" key="1">
    <source>
        <dbReference type="SAM" id="SignalP"/>
    </source>
</evidence>
<evidence type="ECO:0008006" key="4">
    <source>
        <dbReference type="Google" id="ProtNLM"/>
    </source>
</evidence>
<evidence type="ECO:0000313" key="2">
    <source>
        <dbReference type="EMBL" id="MBR7619480.1"/>
    </source>
</evidence>
<keyword evidence="1" id="KW-0732">Signal</keyword>